<proteinExistence type="predicted"/>
<organism evidence="1 2">
    <name type="scientific">Halocaridina rubra</name>
    <name type="common">Hawaiian red shrimp</name>
    <dbReference type="NCBI Taxonomy" id="373956"/>
    <lineage>
        <taxon>Eukaryota</taxon>
        <taxon>Metazoa</taxon>
        <taxon>Ecdysozoa</taxon>
        <taxon>Arthropoda</taxon>
        <taxon>Crustacea</taxon>
        <taxon>Multicrustacea</taxon>
        <taxon>Malacostraca</taxon>
        <taxon>Eumalacostraca</taxon>
        <taxon>Eucarida</taxon>
        <taxon>Decapoda</taxon>
        <taxon>Pleocyemata</taxon>
        <taxon>Caridea</taxon>
        <taxon>Atyoidea</taxon>
        <taxon>Atyidae</taxon>
        <taxon>Halocaridina</taxon>
    </lineage>
</organism>
<dbReference type="AlphaFoldDB" id="A0AAN8XQ37"/>
<accession>A0AAN8XQ37</accession>
<comment type="caution">
    <text evidence="1">The sequence shown here is derived from an EMBL/GenBank/DDBJ whole genome shotgun (WGS) entry which is preliminary data.</text>
</comment>
<gene>
    <name evidence="1" type="ORF">SK128_023712</name>
</gene>
<feature type="non-terminal residue" evidence="1">
    <location>
        <position position="133"/>
    </location>
</feature>
<evidence type="ECO:0000313" key="1">
    <source>
        <dbReference type="EMBL" id="KAK7083609.1"/>
    </source>
</evidence>
<feature type="non-terminal residue" evidence="1">
    <location>
        <position position="1"/>
    </location>
</feature>
<reference evidence="1 2" key="1">
    <citation type="submission" date="2023-11" db="EMBL/GenBank/DDBJ databases">
        <title>Halocaridina rubra genome assembly.</title>
        <authorList>
            <person name="Smith C."/>
        </authorList>
    </citation>
    <scope>NUCLEOTIDE SEQUENCE [LARGE SCALE GENOMIC DNA]</scope>
    <source>
        <strain evidence="1">EP-1</strain>
        <tissue evidence="1">Whole</tissue>
    </source>
</reference>
<protein>
    <submittedName>
        <fullName evidence="1">Uncharacterized protein</fullName>
    </submittedName>
</protein>
<evidence type="ECO:0000313" key="2">
    <source>
        <dbReference type="Proteomes" id="UP001381693"/>
    </source>
</evidence>
<name>A0AAN8XQ37_HALRR</name>
<keyword evidence="2" id="KW-1185">Reference proteome</keyword>
<dbReference type="EMBL" id="JAXCGZ010002750">
    <property type="protein sequence ID" value="KAK7083609.1"/>
    <property type="molecule type" value="Genomic_DNA"/>
</dbReference>
<sequence>EARDAALANALAHKMNVEEETAKKKQESEDMMFARNLLEHEKLTVRQTRELRQVEREAAYLGINTGDDNVALLSRKDKRTIDQNSSAICEISTESCPGRAVSADLSDLSDFCLQPTRDMDEEEQRTLQEEQDA</sequence>
<dbReference type="Proteomes" id="UP001381693">
    <property type="component" value="Unassembled WGS sequence"/>
</dbReference>